<evidence type="ECO:0000313" key="2">
    <source>
        <dbReference type="Proteomes" id="UP000018896"/>
    </source>
</evidence>
<dbReference type="OrthoDB" id="9800461at2"/>
<dbReference type="RefSeq" id="WP_035667369.1">
    <property type="nucleotide sequence ID" value="NZ_BAUV01000050.1"/>
</dbReference>
<proteinExistence type="predicted"/>
<evidence type="ECO:0008006" key="3">
    <source>
        <dbReference type="Google" id="ProtNLM"/>
    </source>
</evidence>
<dbReference type="STRING" id="1236973.JCM9157_4268"/>
<protein>
    <recommendedName>
        <fullName evidence="3">DUF3052 domain-containing protein</fullName>
    </recommendedName>
</protein>
<dbReference type="eggNOG" id="COG4430">
    <property type="taxonomic scope" value="Bacteria"/>
</dbReference>
<evidence type="ECO:0000313" key="1">
    <source>
        <dbReference type="EMBL" id="GAE37026.1"/>
    </source>
</evidence>
<reference evidence="1 2" key="1">
    <citation type="journal article" date="2014" name="Genome Announc.">
        <title>Draft Genome Sequences of Three Alkaliphilic Bacillus Strains, Bacillus wakoensis JCM 9140T, Bacillus akibai JCM 9157T, and Bacillus hemicellulosilyticus JCM 9152T.</title>
        <authorList>
            <person name="Yuki M."/>
            <person name="Oshima K."/>
            <person name="Suda W."/>
            <person name="Oshida Y."/>
            <person name="Kitamura K."/>
            <person name="Iida T."/>
            <person name="Hattori M."/>
            <person name="Ohkuma M."/>
        </authorList>
    </citation>
    <scope>NUCLEOTIDE SEQUENCE [LARGE SCALE GENOMIC DNA]</scope>
    <source>
        <strain evidence="1 2">JCM 9157</strain>
    </source>
</reference>
<name>W4QY68_HALA3</name>
<comment type="caution">
    <text evidence="1">The sequence shown here is derived from an EMBL/GenBank/DDBJ whole genome shotgun (WGS) entry which is preliminary data.</text>
</comment>
<accession>W4QY68</accession>
<dbReference type="AlphaFoldDB" id="W4QY68"/>
<gene>
    <name evidence="1" type="ORF">JCM9157_4268</name>
</gene>
<sequence>MELHPTIKKLQWKPDYNPVLIIGAPKEYDEVMNQFGENADTEMAKQSYGFIHIFATSNDELKEKATEAVSLLKDNGLFWLSYPKKASKRYKGSDCSRETVAQLLGEQGFEPVRQVAIDEDWSALRFRHVQHIKTMKRTFAATEEGKARTSKED</sequence>
<keyword evidence="2" id="KW-1185">Reference proteome</keyword>
<dbReference type="EMBL" id="BAUV01000050">
    <property type="protein sequence ID" value="GAE37026.1"/>
    <property type="molecule type" value="Genomic_DNA"/>
</dbReference>
<organism evidence="1 2">
    <name type="scientific">Halalkalibacter akibai (strain ATCC 43226 / DSM 21942 / CIP 109018 / JCM 9157 / 1139)</name>
    <name type="common">Bacillus akibai</name>
    <dbReference type="NCBI Taxonomy" id="1236973"/>
    <lineage>
        <taxon>Bacteria</taxon>
        <taxon>Bacillati</taxon>
        <taxon>Bacillota</taxon>
        <taxon>Bacilli</taxon>
        <taxon>Bacillales</taxon>
        <taxon>Bacillaceae</taxon>
        <taxon>Halalkalibacter</taxon>
    </lineage>
</organism>
<dbReference type="Proteomes" id="UP000018896">
    <property type="component" value="Unassembled WGS sequence"/>
</dbReference>